<dbReference type="PANTHER" id="PTHR15273:SF5">
    <property type="entry name" value="DAN DOMAIN FAMILY MEMBER 5"/>
    <property type="match status" value="1"/>
</dbReference>
<keyword evidence="3 9" id="KW-0964">Secreted</keyword>
<accession>A0A8C6H6F7</accession>
<dbReference type="GO" id="GO:0005576">
    <property type="term" value="C:extracellular region"/>
    <property type="evidence" value="ECO:0007669"/>
    <property type="project" value="UniProtKB-SubCell"/>
</dbReference>
<evidence type="ECO:0000256" key="6">
    <source>
        <dbReference type="ARBA" id="ARBA00023180"/>
    </source>
</evidence>
<feature type="signal peptide" evidence="9">
    <location>
        <begin position="1"/>
        <end position="23"/>
    </location>
</feature>
<dbReference type="InterPro" id="IPR029034">
    <property type="entry name" value="Cystine-knot_cytokine"/>
</dbReference>
<dbReference type="Proteomes" id="UP000694415">
    <property type="component" value="Unplaced"/>
</dbReference>
<dbReference type="GO" id="GO:0030514">
    <property type="term" value="P:negative regulation of BMP signaling pathway"/>
    <property type="evidence" value="ECO:0007669"/>
    <property type="project" value="Ensembl"/>
</dbReference>
<keyword evidence="5" id="KW-1015">Disulfide bond</keyword>
<name>A0A8C6H6F7_MUSSI</name>
<evidence type="ECO:0000256" key="5">
    <source>
        <dbReference type="ARBA" id="ARBA00023157"/>
    </source>
</evidence>
<comment type="similarity">
    <text evidence="2 9">Belongs to the DAN family.</text>
</comment>
<evidence type="ECO:0000256" key="3">
    <source>
        <dbReference type="ARBA" id="ARBA00022525"/>
    </source>
</evidence>
<feature type="domain" description="CTCK" evidence="10">
    <location>
        <begin position="99"/>
        <end position="185"/>
    </location>
</feature>
<dbReference type="GO" id="GO:0030512">
    <property type="term" value="P:negative regulation of transforming growth factor beta receptor signaling pathway"/>
    <property type="evidence" value="ECO:0007669"/>
    <property type="project" value="Ensembl"/>
</dbReference>
<dbReference type="GO" id="GO:0003283">
    <property type="term" value="P:atrial septum development"/>
    <property type="evidence" value="ECO:0007669"/>
    <property type="project" value="Ensembl"/>
</dbReference>
<evidence type="ECO:0000256" key="9">
    <source>
        <dbReference type="PIRNR" id="PIRNR027807"/>
    </source>
</evidence>
<organism evidence="11 12">
    <name type="scientific">Mus spicilegus</name>
    <name type="common">Mound-building mouse</name>
    <dbReference type="NCBI Taxonomy" id="10103"/>
    <lineage>
        <taxon>Eukaryota</taxon>
        <taxon>Metazoa</taxon>
        <taxon>Chordata</taxon>
        <taxon>Craniata</taxon>
        <taxon>Vertebrata</taxon>
        <taxon>Euteleostomi</taxon>
        <taxon>Mammalia</taxon>
        <taxon>Eutheria</taxon>
        <taxon>Euarchontoglires</taxon>
        <taxon>Glires</taxon>
        <taxon>Rodentia</taxon>
        <taxon>Myomorpha</taxon>
        <taxon>Muroidea</taxon>
        <taxon>Muridae</taxon>
        <taxon>Murinae</taxon>
        <taxon>Mus</taxon>
        <taxon>Mus</taxon>
    </lineage>
</organism>
<reference evidence="11" key="2">
    <citation type="submission" date="2025-09" db="UniProtKB">
        <authorList>
            <consortium name="Ensembl"/>
        </authorList>
    </citation>
    <scope>IDENTIFICATION</scope>
</reference>
<dbReference type="Ensembl" id="ENSMSIT00000020917.1">
    <property type="protein sequence ID" value="ENSMSIP00000016503.1"/>
    <property type="gene ID" value="ENSMSIG00000014166.1"/>
</dbReference>
<keyword evidence="4 9" id="KW-0732">Signal</keyword>
<evidence type="ECO:0000259" key="10">
    <source>
        <dbReference type="SMART" id="SM00041"/>
    </source>
</evidence>
<dbReference type="InterPro" id="IPR006207">
    <property type="entry name" value="Cys_knot_C"/>
</dbReference>
<dbReference type="GO" id="GO:0061371">
    <property type="term" value="P:determination of heart left/right asymmetry"/>
    <property type="evidence" value="ECO:0007669"/>
    <property type="project" value="Ensembl"/>
</dbReference>
<keyword evidence="6" id="KW-0325">Glycoprotein</keyword>
<proteinExistence type="inferred from homology"/>
<evidence type="ECO:0000256" key="4">
    <source>
        <dbReference type="ARBA" id="ARBA00022729"/>
    </source>
</evidence>
<keyword evidence="12" id="KW-1185">Reference proteome</keyword>
<evidence type="ECO:0000256" key="1">
    <source>
        <dbReference type="ARBA" id="ARBA00004613"/>
    </source>
</evidence>
<dbReference type="Pfam" id="PF03045">
    <property type="entry name" value="DAN"/>
    <property type="match status" value="1"/>
</dbReference>
<dbReference type="GeneTree" id="ENSGT00530000063926"/>
<feature type="chain" id="PRO_5034374170" description="DAN domain family member 5" evidence="9">
    <location>
        <begin position="24"/>
        <end position="185"/>
    </location>
</feature>
<dbReference type="AlphaFoldDB" id="A0A8C6H6F7"/>
<dbReference type="InterPro" id="IPR004133">
    <property type="entry name" value="DAN_dom"/>
</dbReference>
<dbReference type="Gene3D" id="2.10.90.10">
    <property type="entry name" value="Cystine-knot cytokines"/>
    <property type="match status" value="1"/>
</dbReference>
<evidence type="ECO:0000256" key="8">
    <source>
        <dbReference type="ARBA" id="ARBA00077866"/>
    </source>
</evidence>
<dbReference type="GO" id="GO:0016015">
    <property type="term" value="F:morphogen activity"/>
    <property type="evidence" value="ECO:0007669"/>
    <property type="project" value="Ensembl"/>
</dbReference>
<comment type="subcellular location">
    <subcellularLocation>
        <location evidence="1 9">Secreted</location>
    </subcellularLocation>
</comment>
<dbReference type="GO" id="GO:0003140">
    <property type="term" value="P:determination of left/right asymmetry in lateral mesoderm"/>
    <property type="evidence" value="ECO:0007669"/>
    <property type="project" value="Ensembl"/>
</dbReference>
<evidence type="ECO:0000313" key="12">
    <source>
        <dbReference type="Proteomes" id="UP000694415"/>
    </source>
</evidence>
<dbReference type="SMART" id="SM00041">
    <property type="entry name" value="CT"/>
    <property type="match status" value="1"/>
</dbReference>
<evidence type="ECO:0000256" key="2">
    <source>
        <dbReference type="ARBA" id="ARBA00007872"/>
    </source>
</evidence>
<evidence type="ECO:0000313" key="11">
    <source>
        <dbReference type="Ensembl" id="ENSMSIP00000016503.1"/>
    </source>
</evidence>
<dbReference type="GO" id="GO:0038101">
    <property type="term" value="P:sequestering of nodal from receptor via nodal binding"/>
    <property type="evidence" value="ECO:0007669"/>
    <property type="project" value="Ensembl"/>
</dbReference>
<protein>
    <recommendedName>
        <fullName evidence="7">DAN domain family member 5</fullName>
    </recommendedName>
    <alternativeName>
        <fullName evidence="8">Cerberus-like protein 2</fullName>
    </alternativeName>
</protein>
<reference evidence="11" key="1">
    <citation type="submission" date="2025-08" db="UniProtKB">
        <authorList>
            <consortium name="Ensembl"/>
        </authorList>
    </citation>
    <scope>IDENTIFICATION</scope>
</reference>
<dbReference type="FunFam" id="2.10.90.10:FF:000045">
    <property type="entry name" value="DAN domain BMP antagonist family member 5"/>
    <property type="match status" value="1"/>
</dbReference>
<sequence>MFRSQFTTLLGLFSGAWLPTGSGRPGAPATPVQSGTAINQSWTLDPLVPISALGSWEAFLGLQNKQQGTGELQGGGQRVAAGMPLPLAPQEVLQETCKALSFVQVISRPGCTSARVLNHLCFGRCSSFYIPSSDPTPVVFCNSCVPARKRWTSVTLWCGAGQLASPRRVRISTVLVQKCQCRPKL</sequence>
<evidence type="ECO:0000256" key="7">
    <source>
        <dbReference type="ARBA" id="ARBA00073705"/>
    </source>
</evidence>
<dbReference type="PIRSF" id="PIRSF027807">
    <property type="entry name" value="Cerberus"/>
    <property type="match status" value="1"/>
</dbReference>
<dbReference type="PANTHER" id="PTHR15273">
    <property type="entry name" value="DAN DOMAIN FAMILY MEMBER 5"/>
    <property type="match status" value="1"/>
</dbReference>
<dbReference type="GO" id="GO:0003281">
    <property type="term" value="P:ventricular septum development"/>
    <property type="evidence" value="ECO:0007669"/>
    <property type="project" value="Ensembl"/>
</dbReference>
<dbReference type="InterPro" id="IPR016860">
    <property type="entry name" value="Cerberus"/>
</dbReference>